<keyword evidence="4 6" id="KW-1133">Transmembrane helix</keyword>
<proteinExistence type="predicted"/>
<dbReference type="RefSeq" id="WP_219873656.1">
    <property type="nucleotide sequence ID" value="NZ_JAHZIJ010000013.1"/>
</dbReference>
<keyword evidence="5 6" id="KW-0472">Membrane</keyword>
<dbReference type="EMBL" id="JAHZIJ010000013">
    <property type="protein sequence ID" value="MBW7476412.1"/>
    <property type="molecule type" value="Genomic_DNA"/>
</dbReference>
<evidence type="ECO:0000256" key="3">
    <source>
        <dbReference type="ARBA" id="ARBA00022692"/>
    </source>
</evidence>
<keyword evidence="3 6" id="KW-0812">Transmembrane</keyword>
<comment type="caution">
    <text evidence="8">The sequence shown here is derived from an EMBL/GenBank/DDBJ whole genome shotgun (WGS) entry which is preliminary data.</text>
</comment>
<feature type="transmembrane region" description="Helical" evidence="6">
    <location>
        <begin position="42"/>
        <end position="62"/>
    </location>
</feature>
<feature type="domain" description="Cardiolipin synthase N-terminal" evidence="7">
    <location>
        <begin position="23"/>
        <end position="64"/>
    </location>
</feature>
<feature type="transmembrane region" description="Helical" evidence="6">
    <location>
        <begin position="9"/>
        <end position="30"/>
    </location>
</feature>
<keyword evidence="9" id="KW-1185">Reference proteome</keyword>
<accession>A0ABS7DA86</accession>
<evidence type="ECO:0000313" key="8">
    <source>
        <dbReference type="EMBL" id="MBW7476412.1"/>
    </source>
</evidence>
<name>A0ABS7DA86_9BACL</name>
<evidence type="ECO:0000259" key="7">
    <source>
        <dbReference type="Pfam" id="PF13396"/>
    </source>
</evidence>
<evidence type="ECO:0000256" key="6">
    <source>
        <dbReference type="SAM" id="Phobius"/>
    </source>
</evidence>
<reference evidence="8 9" key="1">
    <citation type="submission" date="2021-07" db="EMBL/GenBank/DDBJ databases">
        <title>Paenibacillus radiodurans sp. nov., isolated from the southeastern edge of Tengger Desert.</title>
        <authorList>
            <person name="Zhang G."/>
        </authorList>
    </citation>
    <scope>NUCLEOTIDE SEQUENCE [LARGE SCALE GENOMIC DNA]</scope>
    <source>
        <strain evidence="8 9">DT7-4</strain>
    </source>
</reference>
<dbReference type="Proteomes" id="UP000812277">
    <property type="component" value="Unassembled WGS sequence"/>
</dbReference>
<evidence type="ECO:0000313" key="9">
    <source>
        <dbReference type="Proteomes" id="UP000812277"/>
    </source>
</evidence>
<gene>
    <name evidence="8" type="ORF">K0T92_16895</name>
</gene>
<dbReference type="Pfam" id="PF13396">
    <property type="entry name" value="PLDc_N"/>
    <property type="match status" value="1"/>
</dbReference>
<protein>
    <submittedName>
        <fullName evidence="8">PLDc N-terminal domain-containing protein</fullName>
    </submittedName>
</protein>
<evidence type="ECO:0000256" key="4">
    <source>
        <dbReference type="ARBA" id="ARBA00022989"/>
    </source>
</evidence>
<evidence type="ECO:0000256" key="2">
    <source>
        <dbReference type="ARBA" id="ARBA00022475"/>
    </source>
</evidence>
<comment type="subcellular location">
    <subcellularLocation>
        <location evidence="1">Cell membrane</location>
        <topology evidence="1">Multi-pass membrane protein</topology>
    </subcellularLocation>
</comment>
<sequence length="67" mass="7394">MDSISQEKLLVLIAPLIALQLLLTLISLIMCVRSKDLNGPKIMWVLIILLGSLIGPVLFFAFGRRSS</sequence>
<dbReference type="InterPro" id="IPR027379">
    <property type="entry name" value="CLS_N"/>
</dbReference>
<evidence type="ECO:0000256" key="5">
    <source>
        <dbReference type="ARBA" id="ARBA00023136"/>
    </source>
</evidence>
<keyword evidence="2" id="KW-1003">Cell membrane</keyword>
<organism evidence="8 9">
    <name type="scientific">Paenibacillus oenotherae</name>
    <dbReference type="NCBI Taxonomy" id="1435645"/>
    <lineage>
        <taxon>Bacteria</taxon>
        <taxon>Bacillati</taxon>
        <taxon>Bacillota</taxon>
        <taxon>Bacilli</taxon>
        <taxon>Bacillales</taxon>
        <taxon>Paenibacillaceae</taxon>
        <taxon>Paenibacillus</taxon>
    </lineage>
</organism>
<evidence type="ECO:0000256" key="1">
    <source>
        <dbReference type="ARBA" id="ARBA00004651"/>
    </source>
</evidence>